<dbReference type="Gene3D" id="3.10.450.360">
    <property type="match status" value="1"/>
</dbReference>
<sequence length="101" mass="11525">MKTILLSVAFAGALLSFQPERPQLLHLSHLQAVAQERVEVKPEALPEKVRNAFNSKSWAGWQILESFLITEDDGTQYYELVVRKMDEQSRIKINSEGQVLN</sequence>
<evidence type="ECO:0000313" key="2">
    <source>
        <dbReference type="Proteomes" id="UP000612680"/>
    </source>
</evidence>
<dbReference type="RefSeq" id="WP_204660445.1">
    <property type="nucleotide sequence ID" value="NZ_CP056775.1"/>
</dbReference>
<organism evidence="1 2">
    <name type="scientific">Dyadobacter sandarakinus</name>
    <dbReference type="NCBI Taxonomy" id="2747268"/>
    <lineage>
        <taxon>Bacteria</taxon>
        <taxon>Pseudomonadati</taxon>
        <taxon>Bacteroidota</taxon>
        <taxon>Cytophagia</taxon>
        <taxon>Cytophagales</taxon>
        <taxon>Spirosomataceae</taxon>
        <taxon>Dyadobacter</taxon>
    </lineage>
</organism>
<dbReference type="EMBL" id="CP056775">
    <property type="protein sequence ID" value="QRQ99683.1"/>
    <property type="molecule type" value="Genomic_DNA"/>
</dbReference>
<accession>A0ABX7I1L2</accession>
<gene>
    <name evidence="1" type="ORF">HWI92_01515</name>
</gene>
<keyword evidence="2" id="KW-1185">Reference proteome</keyword>
<name>A0ABX7I1L2_9BACT</name>
<evidence type="ECO:0000313" key="1">
    <source>
        <dbReference type="EMBL" id="QRQ99683.1"/>
    </source>
</evidence>
<proteinExistence type="predicted"/>
<reference evidence="1 2" key="1">
    <citation type="submission" date="2020-06" db="EMBL/GenBank/DDBJ databases">
        <title>Dyadobacter sandarakinus sp. nov., isolated from the soil of the Arctic Yellow River Station.</title>
        <authorList>
            <person name="Zhang Y."/>
            <person name="Peng F."/>
        </authorList>
    </citation>
    <scope>NUCLEOTIDE SEQUENCE [LARGE SCALE GENOMIC DNA]</scope>
    <source>
        <strain evidence="1 2">Q3-56</strain>
    </source>
</reference>
<evidence type="ECO:0008006" key="3">
    <source>
        <dbReference type="Google" id="ProtNLM"/>
    </source>
</evidence>
<dbReference type="Proteomes" id="UP000612680">
    <property type="component" value="Chromosome"/>
</dbReference>
<protein>
    <recommendedName>
        <fullName evidence="3">PepSY domain-containing protein</fullName>
    </recommendedName>
</protein>